<feature type="region of interest" description="Disordered" evidence="1">
    <location>
        <begin position="50"/>
        <end position="74"/>
    </location>
</feature>
<evidence type="ECO:0000259" key="2">
    <source>
        <dbReference type="Pfam" id="PF24968"/>
    </source>
</evidence>
<protein>
    <recommendedName>
        <fullName evidence="2">DUF7770 domain-containing protein</fullName>
    </recommendedName>
</protein>
<sequence>MNIGFLAKDYDNNAKCVYIKAPKLVVSSEAQADKENTHLAPSSKPLLLMSSRKHIKPSSSRTKPRESHSPTRAVETSDYDLVVKAIRVTIHTTGKFFESDIRSGNHASIFLLTSNDASVRLNMTKSSADATMGTYKIKYCSYQRTNSSLRDFDLTATSQGLTVGHVLKLIEKKKRDEYQLARSGLGCRHWVKTVIRDFNDAGFISSSSPLKTEDAVNGLRYNYSKGKNPELEEIDPGTFVTDIPKQVNRIRHTNTKDSGSGSHGNTGSGSGSVKRH</sequence>
<feature type="region of interest" description="Disordered" evidence="1">
    <location>
        <begin position="252"/>
        <end position="276"/>
    </location>
</feature>
<dbReference type="Proteomes" id="UP000297777">
    <property type="component" value="Unassembled WGS sequence"/>
</dbReference>
<dbReference type="InterPro" id="IPR056672">
    <property type="entry name" value="DUF7770"/>
</dbReference>
<dbReference type="AlphaFoldDB" id="A0A4Z1F8X0"/>
<keyword evidence="4" id="KW-1185">Reference proteome</keyword>
<dbReference type="OrthoDB" id="3527137at2759"/>
<evidence type="ECO:0000313" key="3">
    <source>
        <dbReference type="EMBL" id="TGO19312.1"/>
    </source>
</evidence>
<name>A0A4Z1F8X0_9HELO</name>
<dbReference type="EMBL" id="PQXH01000005">
    <property type="protein sequence ID" value="TGO19312.1"/>
    <property type="molecule type" value="Genomic_DNA"/>
</dbReference>
<evidence type="ECO:0000313" key="4">
    <source>
        <dbReference type="Proteomes" id="UP000297777"/>
    </source>
</evidence>
<evidence type="ECO:0000256" key="1">
    <source>
        <dbReference type="SAM" id="MobiDB-lite"/>
    </source>
</evidence>
<accession>A0A4Z1F8X0</accession>
<feature type="domain" description="DUF7770" evidence="2">
    <location>
        <begin position="86"/>
        <end position="240"/>
    </location>
</feature>
<dbReference type="Pfam" id="PF24968">
    <property type="entry name" value="DUF7770"/>
    <property type="match status" value="1"/>
</dbReference>
<proteinExistence type="predicted"/>
<reference evidence="3 4" key="1">
    <citation type="submission" date="2017-12" db="EMBL/GenBank/DDBJ databases">
        <title>Comparative genomics of Botrytis spp.</title>
        <authorList>
            <person name="Valero-Jimenez C.A."/>
            <person name="Tapia P."/>
            <person name="Veloso J."/>
            <person name="Silva-Moreno E."/>
            <person name="Staats M."/>
            <person name="Valdes J.H."/>
            <person name="Van Kan J.A.L."/>
        </authorList>
    </citation>
    <scope>NUCLEOTIDE SEQUENCE [LARGE SCALE GENOMIC DNA]</scope>
    <source>
        <strain evidence="3 4">Bt9001</strain>
    </source>
</reference>
<comment type="caution">
    <text evidence="3">The sequence shown here is derived from an EMBL/GenBank/DDBJ whole genome shotgun (WGS) entry which is preliminary data.</text>
</comment>
<feature type="compositionally biased region" description="Gly residues" evidence="1">
    <location>
        <begin position="261"/>
        <end position="270"/>
    </location>
</feature>
<gene>
    <name evidence="3" type="ORF">BTUL_0005g00320</name>
</gene>
<organism evidence="3 4">
    <name type="scientific">Botrytis tulipae</name>
    <dbReference type="NCBI Taxonomy" id="87230"/>
    <lineage>
        <taxon>Eukaryota</taxon>
        <taxon>Fungi</taxon>
        <taxon>Dikarya</taxon>
        <taxon>Ascomycota</taxon>
        <taxon>Pezizomycotina</taxon>
        <taxon>Leotiomycetes</taxon>
        <taxon>Helotiales</taxon>
        <taxon>Sclerotiniaceae</taxon>
        <taxon>Botrytis</taxon>
    </lineage>
</organism>